<accession>A0ABV3P1C8</accession>
<dbReference type="Proteomes" id="UP001555826">
    <property type="component" value="Unassembled WGS sequence"/>
</dbReference>
<dbReference type="EC" id="2.3.1.-" evidence="3"/>
<evidence type="ECO:0000259" key="2">
    <source>
        <dbReference type="PROSITE" id="PS51186"/>
    </source>
</evidence>
<dbReference type="Pfam" id="PF00583">
    <property type="entry name" value="Acetyltransf_1"/>
    <property type="match status" value="1"/>
</dbReference>
<dbReference type="CDD" id="cd04301">
    <property type="entry name" value="NAT_SF"/>
    <property type="match status" value="1"/>
</dbReference>
<dbReference type="InterPro" id="IPR016181">
    <property type="entry name" value="Acyl_CoA_acyltransferase"/>
</dbReference>
<keyword evidence="3" id="KW-0808">Transferase</keyword>
<dbReference type="EMBL" id="JBFNQN010000001">
    <property type="protein sequence ID" value="MEW9263413.1"/>
    <property type="molecule type" value="Genomic_DNA"/>
</dbReference>
<dbReference type="PANTHER" id="PTHR13170:SF16">
    <property type="entry name" value="PROTEIN O-GLCNACASE"/>
    <property type="match status" value="1"/>
</dbReference>
<keyword evidence="4" id="KW-1185">Reference proteome</keyword>
<gene>
    <name evidence="3" type="ORF">AB1207_01510</name>
</gene>
<name>A0ABV3P1C8_9ACTN</name>
<organism evidence="3 4">
    <name type="scientific">Kineococcus endophyticus</name>
    <dbReference type="NCBI Taxonomy" id="1181883"/>
    <lineage>
        <taxon>Bacteria</taxon>
        <taxon>Bacillati</taxon>
        <taxon>Actinomycetota</taxon>
        <taxon>Actinomycetes</taxon>
        <taxon>Kineosporiales</taxon>
        <taxon>Kineosporiaceae</taxon>
        <taxon>Kineococcus</taxon>
    </lineage>
</organism>
<reference evidence="3 4" key="1">
    <citation type="submission" date="2024-07" db="EMBL/GenBank/DDBJ databases">
        <authorList>
            <person name="Thanompreechachai J."/>
            <person name="Duangmal K."/>
        </authorList>
    </citation>
    <scope>NUCLEOTIDE SEQUENCE [LARGE SCALE GENOMIC DNA]</scope>
    <source>
        <strain evidence="3 4">KCTC 19886</strain>
    </source>
</reference>
<feature type="compositionally biased region" description="Gly residues" evidence="1">
    <location>
        <begin position="1"/>
        <end position="12"/>
    </location>
</feature>
<dbReference type="SUPFAM" id="SSF55729">
    <property type="entry name" value="Acyl-CoA N-acyltransferases (Nat)"/>
    <property type="match status" value="1"/>
</dbReference>
<feature type="domain" description="N-acetyltransferase" evidence="2">
    <location>
        <begin position="80"/>
        <end position="230"/>
    </location>
</feature>
<proteinExistence type="predicted"/>
<comment type="caution">
    <text evidence="3">The sequence shown here is derived from an EMBL/GenBank/DDBJ whole genome shotgun (WGS) entry which is preliminary data.</text>
</comment>
<dbReference type="InterPro" id="IPR000182">
    <property type="entry name" value="GNAT_dom"/>
</dbReference>
<evidence type="ECO:0000256" key="1">
    <source>
        <dbReference type="SAM" id="MobiDB-lite"/>
    </source>
</evidence>
<protein>
    <submittedName>
        <fullName evidence="3">GNAT family N-acetyltransferase</fullName>
        <ecNumber evidence="3">2.3.1.-</ecNumber>
    </submittedName>
</protein>
<evidence type="ECO:0000313" key="4">
    <source>
        <dbReference type="Proteomes" id="UP001555826"/>
    </source>
</evidence>
<feature type="region of interest" description="Disordered" evidence="1">
    <location>
        <begin position="1"/>
        <end position="20"/>
    </location>
</feature>
<dbReference type="PANTHER" id="PTHR13170">
    <property type="entry name" value="O-GLCNACASE"/>
    <property type="match status" value="1"/>
</dbReference>
<keyword evidence="3" id="KW-0012">Acyltransferase</keyword>
<evidence type="ECO:0000313" key="3">
    <source>
        <dbReference type="EMBL" id="MEW9263413.1"/>
    </source>
</evidence>
<dbReference type="RefSeq" id="WP_367635998.1">
    <property type="nucleotide sequence ID" value="NZ_JBFNQN010000001.1"/>
</dbReference>
<dbReference type="GO" id="GO:0016746">
    <property type="term" value="F:acyltransferase activity"/>
    <property type="evidence" value="ECO:0007669"/>
    <property type="project" value="UniProtKB-KW"/>
</dbReference>
<dbReference type="Gene3D" id="3.40.630.30">
    <property type="match status" value="1"/>
</dbReference>
<dbReference type="InterPro" id="IPR051822">
    <property type="entry name" value="Glycosyl_Hydrolase_84"/>
</dbReference>
<dbReference type="PROSITE" id="PS51186">
    <property type="entry name" value="GNAT"/>
    <property type="match status" value="1"/>
</dbReference>
<sequence>MRAAGDEGGADGTGPEVVPGVRWRPVVPDDAPVLSVLCRLTGDSGADASARTAFPDLLGDVYAAPYAHAYGVDGASFGTLVLDEEGPAGYVLGCLDTARFEAWREEHWWPPLRRRYPRPEDGFAGTYDEWLLRIVHEGVRPDPLWADDSSQQSPRYPSHLHVDLLPRLQGRGLGRRLVDRLCAQLAAAGSPGVHLGVSAANPGAVEFYRRTGFIELDRSATGHTFGRALSSSGAASV</sequence>